<keyword evidence="3" id="KW-0804">Transcription</keyword>
<feature type="domain" description="Transcriptional regulator LacI/GalR-like sensor" evidence="4">
    <location>
        <begin position="50"/>
        <end position="215"/>
    </location>
</feature>
<gene>
    <name evidence="5" type="primary">araR_6</name>
    <name evidence="5" type="ORF">SDC9_160783</name>
</gene>
<sequence length="219" mass="24109">MLFHISGLENASEIIDALKKNNIPYGTANLSNPGGIGVTTDDYQGALDAVKYLAGLGHRKILFLSIPERNACSNEYSFNRRNGYLDGMKKYLPDVRPDILEVSNSELGSVAGIREKLREARPTAVFCLGDSFAMRVFQAADQEGIAIPEQLSVVGYGGLVMSEYASVPMTTVIQDFEKMGALTARQVIDRLEKKEIGDPEKNIRLPVKLLVRDSTRKVI</sequence>
<dbReference type="InterPro" id="IPR028082">
    <property type="entry name" value="Peripla_BP_I"/>
</dbReference>
<evidence type="ECO:0000313" key="5">
    <source>
        <dbReference type="EMBL" id="MPN13462.1"/>
    </source>
</evidence>
<dbReference type="GO" id="GO:0000976">
    <property type="term" value="F:transcription cis-regulatory region binding"/>
    <property type="evidence" value="ECO:0007669"/>
    <property type="project" value="TreeGrafter"/>
</dbReference>
<dbReference type="PANTHER" id="PTHR30146">
    <property type="entry name" value="LACI-RELATED TRANSCRIPTIONAL REPRESSOR"/>
    <property type="match status" value="1"/>
</dbReference>
<evidence type="ECO:0000256" key="2">
    <source>
        <dbReference type="ARBA" id="ARBA00023125"/>
    </source>
</evidence>
<dbReference type="AlphaFoldDB" id="A0A645FIW0"/>
<name>A0A645FIW0_9ZZZZ</name>
<protein>
    <submittedName>
        <fullName evidence="5">Arabinose metabolism transcriptional repressor</fullName>
    </submittedName>
</protein>
<dbReference type="InterPro" id="IPR046335">
    <property type="entry name" value="LacI/GalR-like_sensor"/>
</dbReference>
<dbReference type="Gene3D" id="3.40.50.2300">
    <property type="match status" value="1"/>
</dbReference>
<dbReference type="GO" id="GO:0003700">
    <property type="term" value="F:DNA-binding transcription factor activity"/>
    <property type="evidence" value="ECO:0007669"/>
    <property type="project" value="TreeGrafter"/>
</dbReference>
<proteinExistence type="predicted"/>
<evidence type="ECO:0000256" key="1">
    <source>
        <dbReference type="ARBA" id="ARBA00023015"/>
    </source>
</evidence>
<keyword evidence="2" id="KW-0238">DNA-binding</keyword>
<keyword evidence="1" id="KW-0805">Transcription regulation</keyword>
<organism evidence="5">
    <name type="scientific">bioreactor metagenome</name>
    <dbReference type="NCBI Taxonomy" id="1076179"/>
    <lineage>
        <taxon>unclassified sequences</taxon>
        <taxon>metagenomes</taxon>
        <taxon>ecological metagenomes</taxon>
    </lineage>
</organism>
<dbReference type="PANTHER" id="PTHR30146:SF109">
    <property type="entry name" value="HTH-TYPE TRANSCRIPTIONAL REGULATOR GALS"/>
    <property type="match status" value="1"/>
</dbReference>
<dbReference type="EMBL" id="VSSQ01059959">
    <property type="protein sequence ID" value="MPN13462.1"/>
    <property type="molecule type" value="Genomic_DNA"/>
</dbReference>
<evidence type="ECO:0000256" key="3">
    <source>
        <dbReference type="ARBA" id="ARBA00023163"/>
    </source>
</evidence>
<dbReference type="Pfam" id="PF13377">
    <property type="entry name" value="Peripla_BP_3"/>
    <property type="match status" value="1"/>
</dbReference>
<accession>A0A645FIW0</accession>
<dbReference type="SUPFAM" id="SSF53822">
    <property type="entry name" value="Periplasmic binding protein-like I"/>
    <property type="match status" value="1"/>
</dbReference>
<dbReference type="CDD" id="cd06267">
    <property type="entry name" value="PBP1_LacI_sugar_binding-like"/>
    <property type="match status" value="1"/>
</dbReference>
<comment type="caution">
    <text evidence="5">The sequence shown here is derived from an EMBL/GenBank/DDBJ whole genome shotgun (WGS) entry which is preliminary data.</text>
</comment>
<reference evidence="5" key="1">
    <citation type="submission" date="2019-08" db="EMBL/GenBank/DDBJ databases">
        <authorList>
            <person name="Kucharzyk K."/>
            <person name="Murdoch R.W."/>
            <person name="Higgins S."/>
            <person name="Loffler F."/>
        </authorList>
    </citation>
    <scope>NUCLEOTIDE SEQUENCE</scope>
</reference>
<evidence type="ECO:0000259" key="4">
    <source>
        <dbReference type="Pfam" id="PF13377"/>
    </source>
</evidence>